<reference evidence="2 3" key="1">
    <citation type="submission" date="2019-05" db="EMBL/GenBank/DDBJ databases">
        <title>Nakamurella sp. N5BH11, whole genome shotgun sequence.</title>
        <authorList>
            <person name="Tuo L."/>
        </authorList>
    </citation>
    <scope>NUCLEOTIDE SEQUENCE [LARGE SCALE GENOMIC DNA]</scope>
    <source>
        <strain evidence="2 3">N5BH11</strain>
    </source>
</reference>
<dbReference type="GO" id="GO:0015629">
    <property type="term" value="C:actin cytoskeleton"/>
    <property type="evidence" value="ECO:0007669"/>
    <property type="project" value="TreeGrafter"/>
</dbReference>
<proteinExistence type="predicted"/>
<evidence type="ECO:0000256" key="1">
    <source>
        <dbReference type="SAM" id="SignalP"/>
    </source>
</evidence>
<dbReference type="CDD" id="cd00257">
    <property type="entry name" value="beta-trefoil_FSCN-like"/>
    <property type="match status" value="1"/>
</dbReference>
<dbReference type="EMBL" id="SZZH01000006">
    <property type="protein sequence ID" value="TKV56761.1"/>
    <property type="molecule type" value="Genomic_DNA"/>
</dbReference>
<evidence type="ECO:0000313" key="3">
    <source>
        <dbReference type="Proteomes" id="UP000306985"/>
    </source>
</evidence>
<dbReference type="GO" id="GO:0016477">
    <property type="term" value="P:cell migration"/>
    <property type="evidence" value="ECO:0007669"/>
    <property type="project" value="TreeGrafter"/>
</dbReference>
<dbReference type="Gene3D" id="2.80.10.50">
    <property type="match status" value="1"/>
</dbReference>
<dbReference type="InterPro" id="IPR010431">
    <property type="entry name" value="Fascin"/>
</dbReference>
<keyword evidence="3" id="KW-1185">Reference proteome</keyword>
<protein>
    <submittedName>
        <fullName evidence="2">Uncharacterized protein</fullName>
    </submittedName>
</protein>
<dbReference type="GO" id="GO:0007163">
    <property type="term" value="P:establishment or maintenance of cell polarity"/>
    <property type="evidence" value="ECO:0007669"/>
    <property type="project" value="TreeGrafter"/>
</dbReference>
<dbReference type="GO" id="GO:0005737">
    <property type="term" value="C:cytoplasm"/>
    <property type="evidence" value="ECO:0007669"/>
    <property type="project" value="TreeGrafter"/>
</dbReference>
<dbReference type="RefSeq" id="WP_137451148.1">
    <property type="nucleotide sequence ID" value="NZ_SZZH01000006.1"/>
</dbReference>
<sequence length="312" mass="32489">MAQRLRLLLAALLMVVTGVMTAGPAAAADPPPVVANQALDLALVTGINQARAKAGAPPLSATQSADIYALFSASGDWACNGQPNPDGPSVLPSFGLDPELFTERVHAQPAASDDITAILADLLNDKSLLDPKLRYVGLASLSGGSQCGDTLRTVVVATDQVAWFGQVVTMVSKANGKYVTAEKGGALPLIANRDRVGQWERFDVVRVSATDVTLRSLANGQYVSAEAAGALPLIANRSSVGTWETFSLVPVDGSTVALASRADNRWVTAESAGRAPLIANRAVIGGWEQFELRGPLGDAFGAEQMRTLAGQQ</sequence>
<feature type="chain" id="PRO_5020316384" evidence="1">
    <location>
        <begin position="28"/>
        <end position="312"/>
    </location>
</feature>
<dbReference type="GO" id="GO:0051015">
    <property type="term" value="F:actin filament binding"/>
    <property type="evidence" value="ECO:0007669"/>
    <property type="project" value="InterPro"/>
</dbReference>
<dbReference type="PANTHER" id="PTHR10551:SF9">
    <property type="entry name" value="FASCIN-2"/>
    <property type="match status" value="1"/>
</dbReference>
<dbReference type="OrthoDB" id="9783748at2"/>
<keyword evidence="1" id="KW-0732">Signal</keyword>
<comment type="caution">
    <text evidence="2">The sequence shown here is derived from an EMBL/GenBank/DDBJ whole genome shotgun (WGS) entry which is preliminary data.</text>
</comment>
<name>A0A4U6QA25_9ACTN</name>
<accession>A0A4U6QA25</accession>
<gene>
    <name evidence="2" type="ORF">FDO65_18075</name>
</gene>
<feature type="signal peptide" evidence="1">
    <location>
        <begin position="1"/>
        <end position="27"/>
    </location>
</feature>
<dbReference type="PANTHER" id="PTHR10551">
    <property type="entry name" value="FASCIN"/>
    <property type="match status" value="1"/>
</dbReference>
<evidence type="ECO:0000313" key="2">
    <source>
        <dbReference type="EMBL" id="TKV56761.1"/>
    </source>
</evidence>
<dbReference type="InterPro" id="IPR008999">
    <property type="entry name" value="Actin-crosslinking"/>
</dbReference>
<organism evidence="2 3">
    <name type="scientific">Nakamurella flava</name>
    <dbReference type="NCBI Taxonomy" id="2576308"/>
    <lineage>
        <taxon>Bacteria</taxon>
        <taxon>Bacillati</taxon>
        <taxon>Actinomycetota</taxon>
        <taxon>Actinomycetes</taxon>
        <taxon>Nakamurellales</taxon>
        <taxon>Nakamurellaceae</taxon>
        <taxon>Nakamurella</taxon>
    </lineage>
</organism>
<dbReference type="AlphaFoldDB" id="A0A4U6QA25"/>
<dbReference type="SUPFAM" id="SSF50405">
    <property type="entry name" value="Actin-crosslinking proteins"/>
    <property type="match status" value="1"/>
</dbReference>
<dbReference type="GO" id="GO:0051017">
    <property type="term" value="P:actin filament bundle assembly"/>
    <property type="evidence" value="ECO:0007669"/>
    <property type="project" value="TreeGrafter"/>
</dbReference>
<dbReference type="Proteomes" id="UP000306985">
    <property type="component" value="Unassembled WGS sequence"/>
</dbReference>